<reference evidence="2" key="2">
    <citation type="submission" date="2024-04" db="EMBL/GenBank/DDBJ databases">
        <authorList>
            <person name="Chen Y."/>
            <person name="Shah S."/>
            <person name="Dougan E. K."/>
            <person name="Thang M."/>
            <person name="Chan C."/>
        </authorList>
    </citation>
    <scope>NUCLEOTIDE SEQUENCE [LARGE SCALE GENOMIC DNA]</scope>
</reference>
<dbReference type="OrthoDB" id="419380at2759"/>
<dbReference type="EMBL" id="CAMXCT030002979">
    <property type="protein sequence ID" value="CAL4788999.1"/>
    <property type="molecule type" value="Genomic_DNA"/>
</dbReference>
<reference evidence="1" key="1">
    <citation type="submission" date="2022-10" db="EMBL/GenBank/DDBJ databases">
        <authorList>
            <person name="Chen Y."/>
            <person name="Dougan E. K."/>
            <person name="Chan C."/>
            <person name="Rhodes N."/>
            <person name="Thang M."/>
        </authorList>
    </citation>
    <scope>NUCLEOTIDE SEQUENCE</scope>
</reference>
<dbReference type="AlphaFoldDB" id="A0A9P1CZU8"/>
<proteinExistence type="predicted"/>
<name>A0A9P1CZU8_9DINO</name>
<protein>
    <submittedName>
        <fullName evidence="1">Uncharacterized protein</fullName>
    </submittedName>
</protein>
<sequence>MAAYKVLGYPHLSMALDLGAVYSKAELESRCSGTPQRKAQLEAKLKDRTLFSPVPLEKAFNRKRKAETQRKPQWVRSPALSQAKKVDDFTGPRRRIAEKMAGDILEAGKIKEKDLLNVLKAWGSYDNKRRKNVRRRDDKPVFSDTFGLVGPRGSPKPVMTSMSKKYPNVTELMNRWFLSSVGRKSFFWTSISLNIDYQAARHRDRNNLGPSAIRGLGKYSGGHLRYWKRDPLTCKVEHLKKKDSILLDIKRKIHYFDGRKAHEVTHKSGQRISLVFFCVQRSEKMSAALRRRATEMGFSLPTSAWIEQAT</sequence>
<gene>
    <name evidence="1" type="ORF">C1SCF055_LOCUS27711</name>
</gene>
<dbReference type="EMBL" id="CAMXCT020002979">
    <property type="protein sequence ID" value="CAL1155062.1"/>
    <property type="molecule type" value="Genomic_DNA"/>
</dbReference>
<accession>A0A9P1CZU8</accession>
<evidence type="ECO:0000313" key="3">
    <source>
        <dbReference type="Proteomes" id="UP001152797"/>
    </source>
</evidence>
<organism evidence="1">
    <name type="scientific">Cladocopium goreaui</name>
    <dbReference type="NCBI Taxonomy" id="2562237"/>
    <lineage>
        <taxon>Eukaryota</taxon>
        <taxon>Sar</taxon>
        <taxon>Alveolata</taxon>
        <taxon>Dinophyceae</taxon>
        <taxon>Suessiales</taxon>
        <taxon>Symbiodiniaceae</taxon>
        <taxon>Cladocopium</taxon>
    </lineage>
</organism>
<dbReference type="Gene3D" id="3.60.130.30">
    <property type="match status" value="1"/>
</dbReference>
<dbReference type="Proteomes" id="UP001152797">
    <property type="component" value="Unassembled WGS sequence"/>
</dbReference>
<dbReference type="EMBL" id="CAMXCT010002979">
    <property type="protein sequence ID" value="CAI4001687.1"/>
    <property type="molecule type" value="Genomic_DNA"/>
</dbReference>
<evidence type="ECO:0000313" key="2">
    <source>
        <dbReference type="EMBL" id="CAL1155062.1"/>
    </source>
</evidence>
<comment type="caution">
    <text evidence="1">The sequence shown here is derived from an EMBL/GenBank/DDBJ whole genome shotgun (WGS) entry which is preliminary data.</text>
</comment>
<keyword evidence="3" id="KW-1185">Reference proteome</keyword>
<evidence type="ECO:0000313" key="1">
    <source>
        <dbReference type="EMBL" id="CAI4001687.1"/>
    </source>
</evidence>